<evidence type="ECO:0008006" key="8">
    <source>
        <dbReference type="Google" id="ProtNLM"/>
    </source>
</evidence>
<dbReference type="GO" id="GO:0098046">
    <property type="term" value="C:type V protein secretion system complex"/>
    <property type="evidence" value="ECO:0007669"/>
    <property type="project" value="TreeGrafter"/>
</dbReference>
<evidence type="ECO:0000256" key="1">
    <source>
        <dbReference type="ARBA" id="ARBA00022452"/>
    </source>
</evidence>
<evidence type="ECO:0000313" key="7">
    <source>
        <dbReference type="Proteomes" id="UP000235081"/>
    </source>
</evidence>
<reference evidence="6 7" key="1">
    <citation type="submission" date="2017-07" db="EMBL/GenBank/DDBJ databases">
        <title>Genomes of Fischerella (Mastigocladus) sp. strains.</title>
        <authorList>
            <person name="Miller S.R."/>
        </authorList>
    </citation>
    <scope>NUCLEOTIDE SEQUENCE [LARGE SCALE GENOMIC DNA]</scope>
    <source>
        <strain evidence="6 7">CCMEE 5318</strain>
    </source>
</reference>
<evidence type="ECO:0000259" key="4">
    <source>
        <dbReference type="Pfam" id="PF03865"/>
    </source>
</evidence>
<organism evidence="6 7">
    <name type="scientific">Fischerella thermalis CCMEE 5318</name>
    <dbReference type="NCBI Taxonomy" id="2019666"/>
    <lineage>
        <taxon>Bacteria</taxon>
        <taxon>Bacillati</taxon>
        <taxon>Cyanobacteriota</taxon>
        <taxon>Cyanophyceae</taxon>
        <taxon>Nostocales</taxon>
        <taxon>Hapalosiphonaceae</taxon>
        <taxon>Fischerella</taxon>
    </lineage>
</organism>
<sequence>MFYIFSINPVQAQTFYETPHSQLITTPIQSSTRIRVKKFIFKGNTVFSSQQLQKIVAPYLNREISFDELLAARKDVTQFYIDKGYTTSGAFIPSNQFIQPQGAVVTIQIIEGKLEDIKISGDKHIRNYVRSKLHKVTSGVVNTNQLAKTLQLLQTDRLIETISAQLSQGSHNGKSFLDVKVKARSPFRGEIFADNFRSPAIGSFQRGLQLTYDNLFGLGDSLSFGYRNTDGSNAFEVDYSVPITSDGASIQFGYTTVSSNVVQRPFDSLDIIGDARAYNLTFRQPLLLQINENFISEFAVGITASRQESNSELLGTPFALSRGADEAGRTRISALRFFQEWSTRGNKELVFARSQFSLGIGAFDATINDSPPDSRFFAWQGQAAWLHSFGDASLLLRADLQLASRPLVPLEQFSLGGATSVRGYRQDTFLTDNGFLFSAEVRIPIVKQEASGLQIIPFFDIGTTWNNDSPDELINTSGSGTLASVGLGLQYQLGERFNARLDWGIPLIPLDTPESNTWQEQGLYFSVRYQPF</sequence>
<keyword evidence="2" id="KW-0812">Transmembrane</keyword>
<evidence type="ECO:0000256" key="2">
    <source>
        <dbReference type="ARBA" id="ARBA00022692"/>
    </source>
</evidence>
<dbReference type="GO" id="GO:0008320">
    <property type="term" value="F:protein transmembrane transporter activity"/>
    <property type="evidence" value="ECO:0007669"/>
    <property type="project" value="TreeGrafter"/>
</dbReference>
<keyword evidence="3" id="KW-0998">Cell outer membrane</keyword>
<dbReference type="Proteomes" id="UP000235081">
    <property type="component" value="Unassembled WGS sequence"/>
</dbReference>
<feature type="domain" description="Haemolysin activator HlyB C-terminal" evidence="4">
    <location>
        <begin position="173"/>
        <end position="489"/>
    </location>
</feature>
<dbReference type="PANTHER" id="PTHR34597">
    <property type="entry name" value="SLR1661 PROTEIN"/>
    <property type="match status" value="1"/>
</dbReference>
<name>A0A2N6LLI2_9CYAN</name>
<dbReference type="InterPro" id="IPR013686">
    <property type="entry name" value="Polypept-transport_assoc_ShlB"/>
</dbReference>
<dbReference type="AlphaFoldDB" id="A0A2N6LLI2"/>
<evidence type="ECO:0000256" key="3">
    <source>
        <dbReference type="ARBA" id="ARBA00023237"/>
    </source>
</evidence>
<protein>
    <recommendedName>
        <fullName evidence="8">Hemolysin activation/secretion protein</fullName>
    </recommendedName>
</protein>
<dbReference type="PANTHER" id="PTHR34597:SF1">
    <property type="entry name" value="HEME_HEMOPEXIN TRANSPORTER PROTEIN HUXB"/>
    <property type="match status" value="1"/>
</dbReference>
<evidence type="ECO:0000259" key="5">
    <source>
        <dbReference type="Pfam" id="PF08479"/>
    </source>
</evidence>
<dbReference type="GO" id="GO:0046819">
    <property type="term" value="P:protein secretion by the type V secretion system"/>
    <property type="evidence" value="ECO:0007669"/>
    <property type="project" value="TreeGrafter"/>
</dbReference>
<dbReference type="Gene3D" id="2.40.160.50">
    <property type="entry name" value="membrane protein fhac: a member of the omp85/tpsb transporter family"/>
    <property type="match status" value="1"/>
</dbReference>
<feature type="domain" description="Polypeptide-transport-associated ShlB-type" evidence="5">
    <location>
        <begin position="35"/>
        <end position="112"/>
    </location>
</feature>
<dbReference type="EMBL" id="NMQE01000127">
    <property type="protein sequence ID" value="PMB25838.1"/>
    <property type="molecule type" value="Genomic_DNA"/>
</dbReference>
<keyword evidence="1" id="KW-1134">Transmembrane beta strand</keyword>
<accession>A0A2N6LLI2</accession>
<dbReference type="Pfam" id="PF03865">
    <property type="entry name" value="ShlB"/>
    <property type="match status" value="1"/>
</dbReference>
<gene>
    <name evidence="6" type="ORF">CEN46_04855</name>
</gene>
<keyword evidence="1" id="KW-0472">Membrane</keyword>
<dbReference type="Pfam" id="PF08479">
    <property type="entry name" value="POTRA_2"/>
    <property type="match status" value="1"/>
</dbReference>
<comment type="caution">
    <text evidence="6">The sequence shown here is derived from an EMBL/GenBank/DDBJ whole genome shotgun (WGS) entry which is preliminary data.</text>
</comment>
<dbReference type="InterPro" id="IPR051544">
    <property type="entry name" value="TPS_OM_transporter"/>
</dbReference>
<dbReference type="Gene3D" id="3.10.20.310">
    <property type="entry name" value="membrane protein fhac"/>
    <property type="match status" value="1"/>
</dbReference>
<proteinExistence type="predicted"/>
<dbReference type="InterPro" id="IPR005565">
    <property type="entry name" value="Hemolysn_activator_HlyB_C"/>
</dbReference>
<evidence type="ECO:0000313" key="6">
    <source>
        <dbReference type="EMBL" id="PMB25838.1"/>
    </source>
</evidence>